<evidence type="ECO:0000313" key="5">
    <source>
        <dbReference type="EMBL" id="RRD29054.1"/>
    </source>
</evidence>
<comment type="caution">
    <text evidence="5">The sequence shown here is derived from an EMBL/GenBank/DDBJ whole genome shotgun (WGS) entry which is preliminary data.</text>
</comment>
<reference evidence="5 6" key="1">
    <citation type="submission" date="2018-11" db="EMBL/GenBank/DDBJ databases">
        <title>Genomes From Bacteria Associated with the Canine Oral Cavity: a Test Case for Automated Genome-Based Taxonomic Assignment.</title>
        <authorList>
            <person name="Coil D.A."/>
            <person name="Jospin G."/>
            <person name="Darling A.E."/>
            <person name="Wallis C."/>
            <person name="Davis I.J."/>
            <person name="Harris S."/>
            <person name="Eisen J.A."/>
            <person name="Holcombe L.J."/>
            <person name="O'Flynn C."/>
        </authorList>
    </citation>
    <scope>NUCLEOTIDE SEQUENCE [LARGE SCALE GENOMIC DNA]</scope>
    <source>
        <strain evidence="5 6">OH5050</strain>
    </source>
</reference>
<dbReference type="SMART" id="SM00342">
    <property type="entry name" value="HTH_ARAC"/>
    <property type="match status" value="1"/>
</dbReference>
<dbReference type="InterPro" id="IPR018062">
    <property type="entry name" value="HTH_AraC-typ_CS"/>
</dbReference>
<name>A0A3P1V4C4_9ACTO</name>
<dbReference type="Gene3D" id="1.10.10.60">
    <property type="entry name" value="Homeodomain-like"/>
    <property type="match status" value="2"/>
</dbReference>
<feature type="domain" description="HTH araC/xylS-type" evidence="4">
    <location>
        <begin position="26"/>
        <end position="124"/>
    </location>
</feature>
<dbReference type="Proteomes" id="UP000271272">
    <property type="component" value="Unassembled WGS sequence"/>
</dbReference>
<dbReference type="PANTHER" id="PTHR46796:SF12">
    <property type="entry name" value="HTH-TYPE DNA-BINDING TRANSCRIPTIONAL ACTIVATOR EUTR"/>
    <property type="match status" value="1"/>
</dbReference>
<proteinExistence type="predicted"/>
<dbReference type="Pfam" id="PF12833">
    <property type="entry name" value="HTH_18"/>
    <property type="match status" value="1"/>
</dbReference>
<dbReference type="InterPro" id="IPR050204">
    <property type="entry name" value="AraC_XylS_family_regulators"/>
</dbReference>
<dbReference type="PANTHER" id="PTHR46796">
    <property type="entry name" value="HTH-TYPE TRANSCRIPTIONAL ACTIVATOR RHAS-RELATED"/>
    <property type="match status" value="1"/>
</dbReference>
<dbReference type="EMBL" id="RQZC01000012">
    <property type="protein sequence ID" value="RRD29054.1"/>
    <property type="molecule type" value="Genomic_DNA"/>
</dbReference>
<accession>A0A3P1V4C4</accession>
<sequence length="262" mass="28745">MGAHPPGIPNGSRQTRARAPHEVLALQATGFLREHYREPISIHDLSDHLSYSPSQLTRSFTRAVGTPPIRYLASWRLHEAKRLLISEGLDVAEACYEVGYSSIGTFSRRFTRDVGLPPAALRRSADWLAEVSLPPVSLLRPTTTRVRVRVVVPSTLREQLGTEPYQWVGTFPTPMPCGPPCTGTLRRGLVEVLLPVAPGAPWLQVALIPGGADVTEHLAPREPLVARPHRLSDHDDVVAVEVGPARPWEHPMLVALPALWPG</sequence>
<dbReference type="GO" id="GO:0003700">
    <property type="term" value="F:DNA-binding transcription factor activity"/>
    <property type="evidence" value="ECO:0007669"/>
    <property type="project" value="InterPro"/>
</dbReference>
<dbReference type="InterPro" id="IPR018060">
    <property type="entry name" value="HTH_AraC"/>
</dbReference>
<evidence type="ECO:0000256" key="3">
    <source>
        <dbReference type="ARBA" id="ARBA00023163"/>
    </source>
</evidence>
<dbReference type="AlphaFoldDB" id="A0A3P1V4C4"/>
<evidence type="ECO:0000313" key="6">
    <source>
        <dbReference type="Proteomes" id="UP000271272"/>
    </source>
</evidence>
<dbReference type="InterPro" id="IPR009057">
    <property type="entry name" value="Homeodomain-like_sf"/>
</dbReference>
<keyword evidence="1" id="KW-0805">Transcription regulation</keyword>
<protein>
    <submittedName>
        <fullName evidence="5">AraC family transcriptional regulator</fullName>
    </submittedName>
</protein>
<keyword evidence="2" id="KW-0238">DNA-binding</keyword>
<dbReference type="OrthoDB" id="2060755at2"/>
<dbReference type="SUPFAM" id="SSF46689">
    <property type="entry name" value="Homeodomain-like"/>
    <property type="match status" value="2"/>
</dbReference>
<dbReference type="PROSITE" id="PS01124">
    <property type="entry name" value="HTH_ARAC_FAMILY_2"/>
    <property type="match status" value="1"/>
</dbReference>
<dbReference type="GO" id="GO:0043565">
    <property type="term" value="F:sequence-specific DNA binding"/>
    <property type="evidence" value="ECO:0007669"/>
    <property type="project" value="InterPro"/>
</dbReference>
<keyword evidence="6" id="KW-1185">Reference proteome</keyword>
<organism evidence="5 6">
    <name type="scientific">Actinomyces bowdenii</name>
    <dbReference type="NCBI Taxonomy" id="131109"/>
    <lineage>
        <taxon>Bacteria</taxon>
        <taxon>Bacillati</taxon>
        <taxon>Actinomycetota</taxon>
        <taxon>Actinomycetes</taxon>
        <taxon>Actinomycetales</taxon>
        <taxon>Actinomycetaceae</taxon>
        <taxon>Actinomyces</taxon>
    </lineage>
</organism>
<evidence type="ECO:0000256" key="1">
    <source>
        <dbReference type="ARBA" id="ARBA00023015"/>
    </source>
</evidence>
<evidence type="ECO:0000259" key="4">
    <source>
        <dbReference type="PROSITE" id="PS01124"/>
    </source>
</evidence>
<keyword evidence="3" id="KW-0804">Transcription</keyword>
<dbReference type="PROSITE" id="PS00041">
    <property type="entry name" value="HTH_ARAC_FAMILY_1"/>
    <property type="match status" value="1"/>
</dbReference>
<evidence type="ECO:0000256" key="2">
    <source>
        <dbReference type="ARBA" id="ARBA00023125"/>
    </source>
</evidence>
<gene>
    <name evidence="5" type="ORF">EII10_08185</name>
</gene>